<name>A0A9P4MZH5_9PLEO</name>
<comment type="caution">
    <text evidence="1">The sequence shown here is derived from an EMBL/GenBank/DDBJ whole genome shotgun (WGS) entry which is preliminary data.</text>
</comment>
<protein>
    <submittedName>
        <fullName evidence="1">Uncharacterized protein</fullName>
    </submittedName>
</protein>
<dbReference type="EMBL" id="ML986622">
    <property type="protein sequence ID" value="KAF2263715.1"/>
    <property type="molecule type" value="Genomic_DNA"/>
</dbReference>
<dbReference type="PANTHER" id="PTHR42085:SF2">
    <property type="entry name" value="F-BOX DOMAIN-CONTAINING PROTEIN"/>
    <property type="match status" value="1"/>
</dbReference>
<organism evidence="1 2">
    <name type="scientific">Lojkania enalia</name>
    <dbReference type="NCBI Taxonomy" id="147567"/>
    <lineage>
        <taxon>Eukaryota</taxon>
        <taxon>Fungi</taxon>
        <taxon>Dikarya</taxon>
        <taxon>Ascomycota</taxon>
        <taxon>Pezizomycotina</taxon>
        <taxon>Dothideomycetes</taxon>
        <taxon>Pleosporomycetidae</taxon>
        <taxon>Pleosporales</taxon>
        <taxon>Pleosporales incertae sedis</taxon>
        <taxon>Lojkania</taxon>
    </lineage>
</organism>
<accession>A0A9P4MZH5</accession>
<evidence type="ECO:0000313" key="2">
    <source>
        <dbReference type="Proteomes" id="UP000800093"/>
    </source>
</evidence>
<sequence>MGDINYQVPSSPFLRLPFEIRLLIYEHLLQPSTKPSTSHSFSVTNMLPDHHTYYSQEMNNDPNVLSVRTIDPYLLPHTSRTWRRRSTYRIRTGPFLTHTTPTTYRILLSPYTSHLRHTVPSLLPLNRQIHAEASAVLYSTYTFNFHTSIESLAPFLSDLTTPSRSSIRHIALTKKPLPYTSEFDRAEWLTLCKSLAVLRLQTLTLNVCAGKPAQGWDAVVPLTCADFEVLRRVKREGYAGVGGVDLEWAEQLIGLKGLKDIHVRALVEHCPPPRSETMAFWVAFSKSVEDGFAEWVRSFMVLDKK</sequence>
<dbReference type="InterPro" id="IPR038883">
    <property type="entry name" value="AN11006-like"/>
</dbReference>
<dbReference type="AlphaFoldDB" id="A0A9P4MZH5"/>
<dbReference type="PANTHER" id="PTHR42085">
    <property type="entry name" value="F-BOX DOMAIN-CONTAINING PROTEIN"/>
    <property type="match status" value="1"/>
</dbReference>
<proteinExistence type="predicted"/>
<gene>
    <name evidence="1" type="ORF">CC78DRAFT_533727</name>
</gene>
<dbReference type="OrthoDB" id="5420711at2759"/>
<dbReference type="Proteomes" id="UP000800093">
    <property type="component" value="Unassembled WGS sequence"/>
</dbReference>
<evidence type="ECO:0000313" key="1">
    <source>
        <dbReference type="EMBL" id="KAF2263715.1"/>
    </source>
</evidence>
<reference evidence="2" key="1">
    <citation type="journal article" date="2020" name="Stud. Mycol.">
        <title>101 Dothideomycetes genomes: A test case for predicting lifestyles and emergence of pathogens.</title>
        <authorList>
            <person name="Haridas S."/>
            <person name="Albert R."/>
            <person name="Binder M."/>
            <person name="Bloem J."/>
            <person name="LaButti K."/>
            <person name="Salamov A."/>
            <person name="Andreopoulos B."/>
            <person name="Baker S."/>
            <person name="Barry K."/>
            <person name="Bills G."/>
            <person name="Bluhm B."/>
            <person name="Cannon C."/>
            <person name="Castanera R."/>
            <person name="Culley D."/>
            <person name="Daum C."/>
            <person name="Ezra D."/>
            <person name="Gonzalez J."/>
            <person name="Henrissat B."/>
            <person name="Kuo A."/>
            <person name="Liang C."/>
            <person name="Lipzen A."/>
            <person name="Lutzoni F."/>
            <person name="Magnuson J."/>
            <person name="Mondo S."/>
            <person name="Nolan M."/>
            <person name="Ohm R."/>
            <person name="Pangilinan J."/>
            <person name="Park H.-J."/>
            <person name="Ramirez L."/>
            <person name="Alfaro M."/>
            <person name="Sun H."/>
            <person name="Tritt A."/>
            <person name="Yoshinaga Y."/>
            <person name="Zwiers L.-H."/>
            <person name="Turgeon B."/>
            <person name="Goodwin S."/>
            <person name="Spatafora J."/>
            <person name="Crous P."/>
            <person name="Grigoriev I."/>
        </authorList>
    </citation>
    <scope>NUCLEOTIDE SEQUENCE [LARGE SCALE GENOMIC DNA]</scope>
    <source>
        <strain evidence="2">CBS 304.66</strain>
    </source>
</reference>
<keyword evidence="2" id="KW-1185">Reference proteome</keyword>